<dbReference type="GO" id="GO:0008270">
    <property type="term" value="F:zinc ion binding"/>
    <property type="evidence" value="ECO:0007669"/>
    <property type="project" value="UniProtKB-KW"/>
</dbReference>
<feature type="compositionally biased region" description="Basic and acidic residues" evidence="8">
    <location>
        <begin position="33"/>
        <end position="57"/>
    </location>
</feature>
<feature type="domain" description="C2H2-type" evidence="9">
    <location>
        <begin position="1027"/>
        <end position="1054"/>
    </location>
</feature>
<evidence type="ECO:0000256" key="6">
    <source>
        <dbReference type="ARBA" id="ARBA00023242"/>
    </source>
</evidence>
<evidence type="ECO:0000313" key="10">
    <source>
        <dbReference type="EMBL" id="KAK3097991.1"/>
    </source>
</evidence>
<dbReference type="GO" id="GO:0005634">
    <property type="term" value="C:nucleus"/>
    <property type="evidence" value="ECO:0007669"/>
    <property type="project" value="UniProtKB-SubCell"/>
</dbReference>
<feature type="compositionally biased region" description="Basic and acidic residues" evidence="8">
    <location>
        <begin position="609"/>
        <end position="618"/>
    </location>
</feature>
<feature type="compositionally biased region" description="Acidic residues" evidence="8">
    <location>
        <begin position="466"/>
        <end position="477"/>
    </location>
</feature>
<dbReference type="PANTHER" id="PTHR24394:SF29">
    <property type="entry name" value="MYONEURIN"/>
    <property type="match status" value="1"/>
</dbReference>
<feature type="compositionally biased region" description="Acidic residues" evidence="8">
    <location>
        <begin position="794"/>
        <end position="811"/>
    </location>
</feature>
<dbReference type="PROSITE" id="PS50157">
    <property type="entry name" value="ZINC_FINGER_C2H2_2"/>
    <property type="match status" value="11"/>
</dbReference>
<feature type="region of interest" description="Disordered" evidence="8">
    <location>
        <begin position="449"/>
        <end position="477"/>
    </location>
</feature>
<feature type="compositionally biased region" description="Basic and acidic residues" evidence="8">
    <location>
        <begin position="625"/>
        <end position="635"/>
    </location>
</feature>
<feature type="compositionally biased region" description="Basic and acidic residues" evidence="8">
    <location>
        <begin position="656"/>
        <end position="678"/>
    </location>
</feature>
<evidence type="ECO:0000256" key="8">
    <source>
        <dbReference type="SAM" id="MobiDB-lite"/>
    </source>
</evidence>
<feature type="compositionally biased region" description="Basic and acidic residues" evidence="8">
    <location>
        <begin position="449"/>
        <end position="462"/>
    </location>
</feature>
<feature type="compositionally biased region" description="Basic and acidic residues" evidence="8">
    <location>
        <begin position="740"/>
        <end position="762"/>
    </location>
</feature>
<feature type="domain" description="C2H2-type" evidence="9">
    <location>
        <begin position="148"/>
        <end position="175"/>
    </location>
</feature>
<feature type="domain" description="C2H2-type" evidence="9">
    <location>
        <begin position="898"/>
        <end position="921"/>
    </location>
</feature>
<keyword evidence="2" id="KW-0479">Metal-binding</keyword>
<evidence type="ECO:0000256" key="1">
    <source>
        <dbReference type="ARBA" id="ARBA00004123"/>
    </source>
</evidence>
<feature type="region of interest" description="Disordered" evidence="8">
    <location>
        <begin position="656"/>
        <end position="764"/>
    </location>
</feature>
<gene>
    <name evidence="10" type="ORF">FSP39_015109</name>
</gene>
<evidence type="ECO:0000256" key="2">
    <source>
        <dbReference type="ARBA" id="ARBA00022723"/>
    </source>
</evidence>
<feature type="domain" description="C2H2-type" evidence="9">
    <location>
        <begin position="932"/>
        <end position="960"/>
    </location>
</feature>
<feature type="region of interest" description="Disordered" evidence="8">
    <location>
        <begin position="602"/>
        <end position="635"/>
    </location>
</feature>
<keyword evidence="3" id="KW-0677">Repeat</keyword>
<dbReference type="InterPro" id="IPR036236">
    <property type="entry name" value="Znf_C2H2_sf"/>
</dbReference>
<protein>
    <recommendedName>
        <fullName evidence="9">C2H2-type domain-containing protein</fullName>
    </recommendedName>
</protein>
<feature type="domain" description="C2H2-type" evidence="9">
    <location>
        <begin position="1325"/>
        <end position="1353"/>
    </location>
</feature>
<evidence type="ECO:0000256" key="5">
    <source>
        <dbReference type="ARBA" id="ARBA00022833"/>
    </source>
</evidence>
<dbReference type="Pfam" id="PF12874">
    <property type="entry name" value="zf-met"/>
    <property type="match status" value="1"/>
</dbReference>
<dbReference type="FunFam" id="3.30.160.60:FF:000202">
    <property type="entry name" value="Zinc finger protein 574"/>
    <property type="match status" value="1"/>
</dbReference>
<evidence type="ECO:0000259" key="9">
    <source>
        <dbReference type="PROSITE" id="PS50157"/>
    </source>
</evidence>
<feature type="domain" description="C2H2-type" evidence="9">
    <location>
        <begin position="999"/>
        <end position="1026"/>
    </location>
</feature>
<evidence type="ECO:0000256" key="4">
    <source>
        <dbReference type="ARBA" id="ARBA00022771"/>
    </source>
</evidence>
<feature type="compositionally biased region" description="Basic and acidic residues" evidence="8">
    <location>
        <begin position="812"/>
        <end position="829"/>
    </location>
</feature>
<keyword evidence="5" id="KW-0862">Zinc</keyword>
<dbReference type="Gene3D" id="3.30.160.60">
    <property type="entry name" value="Classic Zinc Finger"/>
    <property type="match status" value="6"/>
</dbReference>
<comment type="subcellular location">
    <subcellularLocation>
        <location evidence="1">Nucleus</location>
    </subcellularLocation>
</comment>
<dbReference type="InterPro" id="IPR013087">
    <property type="entry name" value="Znf_C2H2_type"/>
</dbReference>
<feature type="compositionally biased region" description="Basic and acidic residues" evidence="8">
    <location>
        <begin position="1"/>
        <end position="27"/>
    </location>
</feature>
<dbReference type="Proteomes" id="UP001186944">
    <property type="component" value="Unassembled WGS sequence"/>
</dbReference>
<dbReference type="PROSITE" id="PS00028">
    <property type="entry name" value="ZINC_FINGER_C2H2_1"/>
    <property type="match status" value="10"/>
</dbReference>
<proteinExistence type="predicted"/>
<dbReference type="SMART" id="SM00355">
    <property type="entry name" value="ZnF_C2H2"/>
    <property type="match status" value="16"/>
</dbReference>
<name>A0AA88Y5G0_PINIB</name>
<dbReference type="GO" id="GO:0032502">
    <property type="term" value="P:developmental process"/>
    <property type="evidence" value="ECO:0007669"/>
    <property type="project" value="UniProtKB-ARBA"/>
</dbReference>
<dbReference type="SUPFAM" id="SSF57667">
    <property type="entry name" value="beta-beta-alpha zinc fingers"/>
    <property type="match status" value="5"/>
</dbReference>
<dbReference type="Pfam" id="PF00096">
    <property type="entry name" value="zf-C2H2"/>
    <property type="match status" value="4"/>
</dbReference>
<feature type="region of interest" description="Disordered" evidence="8">
    <location>
        <begin position="784"/>
        <end position="846"/>
    </location>
</feature>
<organism evidence="10 11">
    <name type="scientific">Pinctada imbricata</name>
    <name type="common">Atlantic pearl-oyster</name>
    <name type="synonym">Pinctada martensii</name>
    <dbReference type="NCBI Taxonomy" id="66713"/>
    <lineage>
        <taxon>Eukaryota</taxon>
        <taxon>Metazoa</taxon>
        <taxon>Spiralia</taxon>
        <taxon>Lophotrochozoa</taxon>
        <taxon>Mollusca</taxon>
        <taxon>Bivalvia</taxon>
        <taxon>Autobranchia</taxon>
        <taxon>Pteriomorphia</taxon>
        <taxon>Pterioida</taxon>
        <taxon>Pterioidea</taxon>
        <taxon>Pteriidae</taxon>
        <taxon>Pinctada</taxon>
    </lineage>
</organism>
<dbReference type="EMBL" id="VSWD01000007">
    <property type="protein sequence ID" value="KAK3097991.1"/>
    <property type="molecule type" value="Genomic_DNA"/>
</dbReference>
<evidence type="ECO:0000313" key="11">
    <source>
        <dbReference type="Proteomes" id="UP001186944"/>
    </source>
</evidence>
<accession>A0AA88Y5G0</accession>
<dbReference type="FunFam" id="3.30.160.60:FF:000100">
    <property type="entry name" value="Zinc finger 45-like"/>
    <property type="match status" value="1"/>
</dbReference>
<feature type="region of interest" description="Disordered" evidence="8">
    <location>
        <begin position="1"/>
        <end position="57"/>
    </location>
</feature>
<feature type="domain" description="C2H2-type" evidence="9">
    <location>
        <begin position="971"/>
        <end position="999"/>
    </location>
</feature>
<evidence type="ECO:0000256" key="7">
    <source>
        <dbReference type="PROSITE-ProRule" id="PRU00042"/>
    </source>
</evidence>
<keyword evidence="6" id="KW-0539">Nucleus</keyword>
<keyword evidence="11" id="KW-1185">Reference proteome</keyword>
<feature type="domain" description="C2H2-type" evidence="9">
    <location>
        <begin position="1059"/>
        <end position="1086"/>
    </location>
</feature>
<reference evidence="10" key="1">
    <citation type="submission" date="2019-08" db="EMBL/GenBank/DDBJ databases">
        <title>The improved chromosome-level genome for the pearl oyster Pinctada fucata martensii using PacBio sequencing and Hi-C.</title>
        <authorList>
            <person name="Zheng Z."/>
        </authorList>
    </citation>
    <scope>NUCLEOTIDE SEQUENCE</scope>
    <source>
        <strain evidence="10">ZZ-2019</strain>
        <tissue evidence="10">Adductor muscle</tissue>
    </source>
</reference>
<evidence type="ECO:0000256" key="3">
    <source>
        <dbReference type="ARBA" id="ARBA00022737"/>
    </source>
</evidence>
<sequence length="1369" mass="156722">MYELVDRVKGRREEGGGRMERGGARREGRGKKGREGGEMGGRRDRRGREKGGRGRAGERMTLPVIKDHCSILHSNRPIKLVHCSKKSCGCGHVHCPFCDVDQFKPTTQSKVRDHLESTHFAHAVVSQGLQYVKCYHDCKEGSGKPGHYHCAYCSKTIMKKNAFVTHLKNHLKNHKSLSEDKNLDEQDVSLFAPDSRLPYKIILSKKGKGNTEVNLCTQTCDGGESNKHYHCPQCQKVTLDRSQLIMHWWRCQPAVPGRREGEEGFTHPHSIQHPRDVEGIQWHTSIVRSLSDLHTEKCTKSDCCQGLYYHCDLCPIILTQSFSRVKAHYKKHWHKKVKFKDYSILPCYLSCENTIQARCHYHCPVCGETRRRRLAFEHHLSICRGDKHKTHSFAIKRSKELKEVENFQEFMGCDTNAKNNGLENTDVESAASDIKQEEKVEVYTEGVHAEDVDDIRDTREDNTVNDLDDRDTNEDNDTELQELQVEDVKVTLDLKALQVFEETTAKISQKLVQALGSEEMRNLLTEICGESLSFDTAPGISTEVFTLSGQMEELMTARNYINKFVEEKFVSDETTHEITDKGEDTVEEDPMLQCEKISPVIDNLPKTESTLKRMETRSKNRSRTKKNDKENIEEVPVKRYSTRGVKLDFEALAHGRKMESMANDKDQRGTSPKQRSENIDYDEENSSDNRSKVDESVEASLETKELEDTVNDKDKIEQDILDISWSTDVQNDSNNESDVDNSKETGESVEKSDPLLSRKEETNNDMVQHATAFIPEIILAPKKCRRTRGKAPENDSDDTDDDLDETDDDLGGFDKEKIKEDNTENKDFTDGSNSIPRKRKSRSGKIFSFDENESDQDCSRIKRLKSKMAECRHCDFVSESFSDVTSHITQNHPDVTEARCDLCKRAFDKKTYLELHLQQKHGPLPENECTTFSCLACQKSFRSEQALSNHTEKSHSGNTDTSTPSWKSEFHMCEMCGKKFRTRSHLLVHKQSVHQKQNLTCDICQKTFSHVRYLQTHRKRHFAEKKYFCKLCGASYRDKNTLILHMNVHNPEDKREYKFVCSYCGKKFMSRCVFNEHVNKHTGDKPFQCLECMKSFAHRSTLEKHKIFVHSTERPYKCSQCDKAFKLERLLKQHLIVHTKDSDYVCERCNKTYTCKHSLRQHSKRCKGAPEHVDTTDILVVTRNSKYTKPARKATSLLKNLPGYTTVSLHQVNSDNIQPSVIESNFNAVLADSTNVISQPVPRYDQDIQNVMKPQKEGESGQVSYIQSEENQNEIVQNILQLTSNEAANHLQASSHMTQVIMEAESQPDFTEEVEAGDVNNDEVYMCSECNTSFLDYATAEHHVLSAHTAVDENDGIVLQLEQGSVDLK</sequence>
<keyword evidence="4 7" id="KW-0863">Zinc-finger</keyword>
<feature type="domain" description="C2H2-type" evidence="9">
    <location>
        <begin position="1087"/>
        <end position="1115"/>
    </location>
</feature>
<feature type="domain" description="C2H2-type" evidence="9">
    <location>
        <begin position="1144"/>
        <end position="1177"/>
    </location>
</feature>
<dbReference type="PANTHER" id="PTHR24394">
    <property type="entry name" value="ZINC FINGER PROTEIN"/>
    <property type="match status" value="1"/>
</dbReference>
<dbReference type="GO" id="GO:0000981">
    <property type="term" value="F:DNA-binding transcription factor activity, RNA polymerase II-specific"/>
    <property type="evidence" value="ECO:0007669"/>
    <property type="project" value="TreeGrafter"/>
</dbReference>
<feature type="domain" description="C2H2-type" evidence="9">
    <location>
        <begin position="1116"/>
        <end position="1143"/>
    </location>
</feature>
<feature type="compositionally biased region" description="Basic and acidic residues" evidence="8">
    <location>
        <begin position="687"/>
        <end position="718"/>
    </location>
</feature>
<comment type="caution">
    <text evidence="10">The sequence shown here is derived from an EMBL/GenBank/DDBJ whole genome shotgun (WGS) entry which is preliminary data.</text>
</comment>